<reference evidence="7" key="1">
    <citation type="submission" date="2020-07" db="EMBL/GenBank/DDBJ databases">
        <title>Multicomponent nature underlies the extraordinary mechanical properties of spider dragline silk.</title>
        <authorList>
            <person name="Kono N."/>
            <person name="Nakamura H."/>
            <person name="Mori M."/>
            <person name="Yoshida Y."/>
            <person name="Ohtoshi R."/>
            <person name="Malay A.D."/>
            <person name="Moran D.A.P."/>
            <person name="Tomita M."/>
            <person name="Numata K."/>
            <person name="Arakawa K."/>
        </authorList>
    </citation>
    <scope>NUCLEOTIDE SEQUENCE</scope>
</reference>
<keyword evidence="5" id="KW-0808">Transferase</keyword>
<keyword evidence="8" id="KW-1185">Reference proteome</keyword>
<evidence type="ECO:0000256" key="4">
    <source>
        <dbReference type="ARBA" id="ARBA00022603"/>
    </source>
</evidence>
<dbReference type="GO" id="GO:0032259">
    <property type="term" value="P:methylation"/>
    <property type="evidence" value="ECO:0007669"/>
    <property type="project" value="UniProtKB-KW"/>
</dbReference>
<dbReference type="SUPFAM" id="SSF55831">
    <property type="entry name" value="Thymidylate synthase/dCMP hydroxymethylase"/>
    <property type="match status" value="1"/>
</dbReference>
<dbReference type="EC" id="2.1.1.45" evidence="2"/>
<protein>
    <recommendedName>
        <fullName evidence="3">Thymidylate synthase</fullName>
        <ecNumber evidence="2">2.1.1.45</ecNumber>
    </recommendedName>
</protein>
<evidence type="ECO:0000259" key="6">
    <source>
        <dbReference type="Pfam" id="PF00303"/>
    </source>
</evidence>
<organism evidence="7 8">
    <name type="scientific">Trichonephila clavata</name>
    <name type="common">Joro spider</name>
    <name type="synonym">Nephila clavata</name>
    <dbReference type="NCBI Taxonomy" id="2740835"/>
    <lineage>
        <taxon>Eukaryota</taxon>
        <taxon>Metazoa</taxon>
        <taxon>Ecdysozoa</taxon>
        <taxon>Arthropoda</taxon>
        <taxon>Chelicerata</taxon>
        <taxon>Arachnida</taxon>
        <taxon>Araneae</taxon>
        <taxon>Araneomorphae</taxon>
        <taxon>Entelegynae</taxon>
        <taxon>Araneoidea</taxon>
        <taxon>Nephilidae</taxon>
        <taxon>Trichonephila</taxon>
    </lineage>
</organism>
<dbReference type="PANTHER" id="PTHR11548:SF2">
    <property type="entry name" value="THYMIDYLATE SYNTHASE"/>
    <property type="match status" value="1"/>
</dbReference>
<dbReference type="EMBL" id="BMAO01004459">
    <property type="protein sequence ID" value="GFQ94724.1"/>
    <property type="molecule type" value="Genomic_DNA"/>
</dbReference>
<name>A0A8X6G5D8_TRICU</name>
<dbReference type="OrthoDB" id="766at2759"/>
<dbReference type="InterPro" id="IPR036926">
    <property type="entry name" value="Thymidate_synth/dCMP_Mease_sf"/>
</dbReference>
<proteinExistence type="predicted"/>
<gene>
    <name evidence="7" type="primary">CDC21</name>
    <name evidence="7" type="ORF">TNCT_587461</name>
</gene>
<dbReference type="InterPro" id="IPR023451">
    <property type="entry name" value="Thymidate_synth/dCMP_Mease_dom"/>
</dbReference>
<evidence type="ECO:0000256" key="3">
    <source>
        <dbReference type="ARBA" id="ARBA00015931"/>
    </source>
</evidence>
<feature type="non-terminal residue" evidence="7">
    <location>
        <position position="1"/>
    </location>
</feature>
<dbReference type="GO" id="GO:0005829">
    <property type="term" value="C:cytosol"/>
    <property type="evidence" value="ECO:0007669"/>
    <property type="project" value="TreeGrafter"/>
</dbReference>
<evidence type="ECO:0000313" key="7">
    <source>
        <dbReference type="EMBL" id="GFQ94724.1"/>
    </source>
</evidence>
<accession>A0A8X6G5D8</accession>
<dbReference type="GO" id="GO:0006231">
    <property type="term" value="P:dTMP biosynthetic process"/>
    <property type="evidence" value="ECO:0007669"/>
    <property type="project" value="InterPro"/>
</dbReference>
<dbReference type="NCBIfam" id="TIGR03284">
    <property type="entry name" value="thym_sym"/>
    <property type="match status" value="1"/>
</dbReference>
<evidence type="ECO:0000256" key="2">
    <source>
        <dbReference type="ARBA" id="ARBA00011947"/>
    </source>
</evidence>
<dbReference type="GO" id="GO:0005739">
    <property type="term" value="C:mitochondrion"/>
    <property type="evidence" value="ECO:0007669"/>
    <property type="project" value="TreeGrafter"/>
</dbReference>
<dbReference type="InterPro" id="IPR000398">
    <property type="entry name" value="Thymidylate_synthase"/>
</dbReference>
<evidence type="ECO:0000256" key="5">
    <source>
        <dbReference type="ARBA" id="ARBA00022679"/>
    </source>
</evidence>
<dbReference type="PANTHER" id="PTHR11548">
    <property type="entry name" value="THYMIDYLATE SYNTHASE 1"/>
    <property type="match status" value="1"/>
</dbReference>
<dbReference type="GO" id="GO:0004799">
    <property type="term" value="F:thymidylate synthase activity"/>
    <property type="evidence" value="ECO:0007669"/>
    <property type="project" value="UniProtKB-EC"/>
</dbReference>
<dbReference type="AlphaFoldDB" id="A0A8X6G5D8"/>
<dbReference type="Proteomes" id="UP000887116">
    <property type="component" value="Unassembled WGS sequence"/>
</dbReference>
<feature type="domain" description="Thymidylate synthase/dCMP hydroxymethylase" evidence="6">
    <location>
        <begin position="1"/>
        <end position="94"/>
    </location>
</feature>
<evidence type="ECO:0000256" key="1">
    <source>
        <dbReference type="ARBA" id="ARBA00004992"/>
    </source>
</evidence>
<dbReference type="Gene3D" id="3.30.572.10">
    <property type="entry name" value="Thymidylate synthase/dCMP hydroxymethylase domain"/>
    <property type="match status" value="1"/>
</dbReference>
<comment type="caution">
    <text evidence="7">The sequence shown here is derived from an EMBL/GenBank/DDBJ whole genome shotgun (WGS) entry which is preliminary data.</text>
</comment>
<evidence type="ECO:0000313" key="8">
    <source>
        <dbReference type="Proteomes" id="UP000887116"/>
    </source>
</evidence>
<keyword evidence="4" id="KW-0489">Methyltransferase</keyword>
<dbReference type="Pfam" id="PF00303">
    <property type="entry name" value="Thymidylat_synt"/>
    <property type="match status" value="1"/>
</dbReference>
<comment type="pathway">
    <text evidence="1">Pyrimidine metabolism; dTTP biosynthesis.</text>
</comment>
<dbReference type="InterPro" id="IPR045097">
    <property type="entry name" value="Thymidate_synth/dCMP_Mease"/>
</dbReference>
<sequence>GLGVPFNIASYALLTHMIAKVTDLKTGDFVHTVGDAHIYLDHIDALKEQITREPKPFPKLKIKKDTKNIEDFVFEDFELIGYECHPPIKMKMSV</sequence>